<dbReference type="InterPro" id="IPR029044">
    <property type="entry name" value="Nucleotide-diphossugar_trans"/>
</dbReference>
<proteinExistence type="inferred from homology"/>
<dbReference type="GO" id="GO:0006487">
    <property type="term" value="P:protein N-linked glycosylation"/>
    <property type="evidence" value="ECO:0007669"/>
    <property type="project" value="TreeGrafter"/>
</dbReference>
<evidence type="ECO:0000313" key="5">
    <source>
        <dbReference type="Proteomes" id="UP001165122"/>
    </source>
</evidence>
<dbReference type="OrthoDB" id="184258at2759"/>
<dbReference type="EMBL" id="BRXW01000314">
    <property type="protein sequence ID" value="GMI17975.1"/>
    <property type="molecule type" value="Genomic_DNA"/>
</dbReference>
<dbReference type="PANTHER" id="PTHR31121:SF6">
    <property type="entry name" value="ALPHA-1,2 MANNOSYLTRANSFERASE KTR1"/>
    <property type="match status" value="1"/>
</dbReference>
<dbReference type="GO" id="GO:0005794">
    <property type="term" value="C:Golgi apparatus"/>
    <property type="evidence" value="ECO:0007669"/>
    <property type="project" value="TreeGrafter"/>
</dbReference>
<dbReference type="GO" id="GO:0016020">
    <property type="term" value="C:membrane"/>
    <property type="evidence" value="ECO:0007669"/>
    <property type="project" value="InterPro"/>
</dbReference>
<keyword evidence="5" id="KW-1185">Reference proteome</keyword>
<dbReference type="SUPFAM" id="SSF53448">
    <property type="entry name" value="Nucleotide-diphospho-sugar transferases"/>
    <property type="match status" value="1"/>
</dbReference>
<accession>A0A9W7L0J6</accession>
<feature type="region of interest" description="Disordered" evidence="3">
    <location>
        <begin position="75"/>
        <end position="128"/>
    </location>
</feature>
<dbReference type="AlphaFoldDB" id="A0A9W7L0J6"/>
<feature type="region of interest" description="Disordered" evidence="3">
    <location>
        <begin position="1"/>
        <end position="24"/>
    </location>
</feature>
<comment type="caution">
    <text evidence="4">The sequence shown here is derived from an EMBL/GenBank/DDBJ whole genome shotgun (WGS) entry which is preliminary data.</text>
</comment>
<gene>
    <name evidence="4" type="ORF">TrLO_g3959</name>
</gene>
<dbReference type="GO" id="GO:0000032">
    <property type="term" value="P:cell wall mannoprotein biosynthetic process"/>
    <property type="evidence" value="ECO:0007669"/>
    <property type="project" value="TreeGrafter"/>
</dbReference>
<comment type="similarity">
    <text evidence="1">Belongs to the glycosyltransferase 15 family.</text>
</comment>
<evidence type="ECO:0000256" key="1">
    <source>
        <dbReference type="ARBA" id="ARBA00007677"/>
    </source>
</evidence>
<name>A0A9W7L0J6_9STRA</name>
<organism evidence="4 5">
    <name type="scientific">Triparma laevis f. longispina</name>
    <dbReference type="NCBI Taxonomy" id="1714387"/>
    <lineage>
        <taxon>Eukaryota</taxon>
        <taxon>Sar</taxon>
        <taxon>Stramenopiles</taxon>
        <taxon>Ochrophyta</taxon>
        <taxon>Bolidophyceae</taxon>
        <taxon>Parmales</taxon>
        <taxon>Triparmaceae</taxon>
        <taxon>Triparma</taxon>
    </lineage>
</organism>
<reference evidence="5" key="1">
    <citation type="journal article" date="2023" name="Commun. Biol.">
        <title>Genome analysis of Parmales, the sister group of diatoms, reveals the evolutionary specialization of diatoms from phago-mixotrophs to photoautotrophs.</title>
        <authorList>
            <person name="Ban H."/>
            <person name="Sato S."/>
            <person name="Yoshikawa S."/>
            <person name="Yamada K."/>
            <person name="Nakamura Y."/>
            <person name="Ichinomiya M."/>
            <person name="Sato N."/>
            <person name="Blanc-Mathieu R."/>
            <person name="Endo H."/>
            <person name="Kuwata A."/>
            <person name="Ogata H."/>
        </authorList>
    </citation>
    <scope>NUCLEOTIDE SEQUENCE [LARGE SCALE GENOMIC DNA]</scope>
    <source>
        <strain evidence="5">NIES 3700</strain>
    </source>
</reference>
<sequence>MLSSPTPATVPDGLPPPQQPEKQAGTRKFVSIILALVMIIGVISSKSMSTTDKIAEFMNTESEESKIGVDEVQLLPSQGSPASPAQTGEDTGSVSPQTSPQPGVTPTSPSPIPPSPTPKTPPAPPTDILTSIVKGYDQYIEEVQSLLNTPDTPFSETVMGMFQRGYNEETMANIKAIRELHATYPEDRPKACAFMLAFPTWCGDPCVRGNKHEQSWNVMHNMAALNKQMWSSPNIDFHYPVVIYHEDYTDAQKRAVESASPNTKVFWFQITFGAAALPDYISREDIDREVSPNHEPSAENPKGNIEVPHSRGKFHGFGYRCMCRFFGGLIFHSPLVREFDYYWRLDGGDSRLRWAEPVYDIFKDLKTKNLLYGFPRIMRTQPSPLFDQALAKFEPKAEGASELMSRFFSPPQPPPTGKYNGYYYYNNFEVVHVPTFQSKHHWEIFAACDRIGAFFFGPAKNNGLGDADFRSGVLGYLEEMSTQKIHEYNDIGYNHPISWNDDYMPKWIGEFKWEGDWVVDNY</sequence>
<dbReference type="Gene3D" id="3.90.550.10">
    <property type="entry name" value="Spore Coat Polysaccharide Biosynthesis Protein SpsA, Chain A"/>
    <property type="match status" value="1"/>
</dbReference>
<dbReference type="GO" id="GO:0000026">
    <property type="term" value="F:alpha-1,2-mannosyltransferase activity"/>
    <property type="evidence" value="ECO:0007669"/>
    <property type="project" value="TreeGrafter"/>
</dbReference>
<evidence type="ECO:0000256" key="2">
    <source>
        <dbReference type="ARBA" id="ARBA00022679"/>
    </source>
</evidence>
<dbReference type="InterPro" id="IPR002685">
    <property type="entry name" value="Glyco_trans_15"/>
</dbReference>
<evidence type="ECO:0000313" key="4">
    <source>
        <dbReference type="EMBL" id="GMI17975.1"/>
    </source>
</evidence>
<evidence type="ECO:0000256" key="3">
    <source>
        <dbReference type="SAM" id="MobiDB-lite"/>
    </source>
</evidence>
<keyword evidence="2" id="KW-0808">Transferase</keyword>
<dbReference type="PANTHER" id="PTHR31121">
    <property type="entry name" value="ALPHA-1,2 MANNOSYLTRANSFERASE KTR1"/>
    <property type="match status" value="1"/>
</dbReference>
<protein>
    <submittedName>
        <fullName evidence="4">Uncharacterized protein</fullName>
    </submittedName>
</protein>
<dbReference type="Pfam" id="PF01793">
    <property type="entry name" value="Glyco_transf_15"/>
    <property type="match status" value="1"/>
</dbReference>
<feature type="compositionally biased region" description="Polar residues" evidence="3">
    <location>
        <begin position="75"/>
        <end position="104"/>
    </location>
</feature>
<feature type="compositionally biased region" description="Pro residues" evidence="3">
    <location>
        <begin position="108"/>
        <end position="125"/>
    </location>
</feature>
<dbReference type="Proteomes" id="UP001165122">
    <property type="component" value="Unassembled WGS sequence"/>
</dbReference>